<name>A0A699R6N2_TANCI</name>
<evidence type="ECO:0000313" key="1">
    <source>
        <dbReference type="EMBL" id="GFC81276.1"/>
    </source>
</evidence>
<reference evidence="1" key="1">
    <citation type="journal article" date="2019" name="Sci. Rep.">
        <title>Draft genome of Tanacetum cinerariifolium, the natural source of mosquito coil.</title>
        <authorList>
            <person name="Yamashiro T."/>
            <person name="Shiraishi A."/>
            <person name="Satake H."/>
            <person name="Nakayama K."/>
        </authorList>
    </citation>
    <scope>NUCLEOTIDE SEQUENCE</scope>
</reference>
<accession>A0A699R6N2</accession>
<dbReference type="EMBL" id="BKCJ011079088">
    <property type="protein sequence ID" value="GFC81276.1"/>
    <property type="molecule type" value="Genomic_DNA"/>
</dbReference>
<proteinExistence type="predicted"/>
<comment type="caution">
    <text evidence="1">The sequence shown here is derived from an EMBL/GenBank/DDBJ whole genome shotgun (WGS) entry which is preliminary data.</text>
</comment>
<feature type="non-terminal residue" evidence="1">
    <location>
        <position position="1"/>
    </location>
</feature>
<gene>
    <name evidence="1" type="ORF">Tci_853246</name>
</gene>
<sequence length="167" mass="19270">SHALDDALVAPDDRTMIGKCNMRIDLTKTQKEATYQVVLDTLKLFSCYNAFIITADVPEIYMHQFWFTISKIKDTSSYQFKLDKKKFKVGVEVFCGVLQICPRLPKQEFVEPPSREEIVTCIKELGHKRELESIIEMYIDHMSQPWRTFASIINKCLSGKTIGVDQL</sequence>
<organism evidence="1">
    <name type="scientific">Tanacetum cinerariifolium</name>
    <name type="common">Dalmatian daisy</name>
    <name type="synonym">Chrysanthemum cinerariifolium</name>
    <dbReference type="NCBI Taxonomy" id="118510"/>
    <lineage>
        <taxon>Eukaryota</taxon>
        <taxon>Viridiplantae</taxon>
        <taxon>Streptophyta</taxon>
        <taxon>Embryophyta</taxon>
        <taxon>Tracheophyta</taxon>
        <taxon>Spermatophyta</taxon>
        <taxon>Magnoliopsida</taxon>
        <taxon>eudicotyledons</taxon>
        <taxon>Gunneridae</taxon>
        <taxon>Pentapetalae</taxon>
        <taxon>asterids</taxon>
        <taxon>campanulids</taxon>
        <taxon>Asterales</taxon>
        <taxon>Asteraceae</taxon>
        <taxon>Asteroideae</taxon>
        <taxon>Anthemideae</taxon>
        <taxon>Anthemidinae</taxon>
        <taxon>Tanacetum</taxon>
    </lineage>
</organism>
<protein>
    <submittedName>
        <fullName evidence="1">Uncharacterized protein</fullName>
    </submittedName>
</protein>
<dbReference type="AlphaFoldDB" id="A0A699R6N2"/>